<keyword evidence="1" id="KW-0732">Signal</keyword>
<dbReference type="GO" id="GO:0009279">
    <property type="term" value="C:cell outer membrane"/>
    <property type="evidence" value="ECO:0007669"/>
    <property type="project" value="InterPro"/>
</dbReference>
<comment type="caution">
    <text evidence="3">The sequence shown here is derived from an EMBL/GenBank/DDBJ whole genome shotgun (WGS) entry which is preliminary data.</text>
</comment>
<feature type="chain" id="PRO_5015734300" description="Outer membrane protein OmpA-like transmembrane domain-containing protein" evidence="1">
    <location>
        <begin position="31"/>
        <end position="297"/>
    </location>
</feature>
<gene>
    <name evidence="3" type="ORF">HCUR_00663</name>
</gene>
<sequence length="297" mass="32986">MLIKNNRTLKVHKNFKLVYFLFLATTSLQAGEEIEGSSSFQSGIGITMGLGVANSSTSAKDGTASNNLKLSGYYYRQNPQAPFRRIGNPNELIDFSNALKVKNKSGVAWTMGALFQKRMGFYTMGLRWLFGSLANSSRIAYSSGFWHYKNNPDINNAYNGSESSISENNITAFQLKNKWFTSFIFEFGYIIGNRIQLFAGPGVSFQRQKLASINSSGKSSGGISKTVSAPMVALGARYALTQRMSLGLEYQRQWMSKKTWHQISKIVPEKTTAVGAPTFKTTNNVFLMTLTYMFGAK</sequence>
<dbReference type="Pfam" id="PF01389">
    <property type="entry name" value="OmpA_membrane"/>
    <property type="match status" value="1"/>
</dbReference>
<organism evidence="3 4">
    <name type="scientific">Holospora curviuscula</name>
    <dbReference type="NCBI Taxonomy" id="1082868"/>
    <lineage>
        <taxon>Bacteria</taxon>
        <taxon>Pseudomonadati</taxon>
        <taxon>Pseudomonadota</taxon>
        <taxon>Alphaproteobacteria</taxon>
        <taxon>Holosporales</taxon>
        <taxon>Holosporaceae</taxon>
        <taxon>Holospora</taxon>
    </lineage>
</organism>
<proteinExistence type="predicted"/>
<feature type="signal peptide" evidence="1">
    <location>
        <begin position="1"/>
        <end position="30"/>
    </location>
</feature>
<dbReference type="InterPro" id="IPR000498">
    <property type="entry name" value="OmpA-like_TM_dom"/>
</dbReference>
<evidence type="ECO:0000313" key="3">
    <source>
        <dbReference type="EMBL" id="PPE03883.1"/>
    </source>
</evidence>
<evidence type="ECO:0000259" key="2">
    <source>
        <dbReference type="Pfam" id="PF01389"/>
    </source>
</evidence>
<accession>A0A2S5R9B6</accession>
<dbReference type="Gene3D" id="2.40.160.20">
    <property type="match status" value="1"/>
</dbReference>
<evidence type="ECO:0000313" key="4">
    <source>
        <dbReference type="Proteomes" id="UP000239425"/>
    </source>
</evidence>
<dbReference type="AlphaFoldDB" id="A0A2S5R9B6"/>
<dbReference type="InterPro" id="IPR011250">
    <property type="entry name" value="OMP/PagP_B-barrel"/>
</dbReference>
<protein>
    <recommendedName>
        <fullName evidence="2">Outer membrane protein OmpA-like transmembrane domain-containing protein</fullName>
    </recommendedName>
</protein>
<keyword evidence="4" id="KW-1185">Reference proteome</keyword>
<dbReference type="SUPFAM" id="SSF56925">
    <property type="entry name" value="OMPA-like"/>
    <property type="match status" value="1"/>
</dbReference>
<feature type="domain" description="Outer membrane protein OmpA-like transmembrane" evidence="2">
    <location>
        <begin position="188"/>
        <end position="295"/>
    </location>
</feature>
<evidence type="ECO:0000256" key="1">
    <source>
        <dbReference type="SAM" id="SignalP"/>
    </source>
</evidence>
<dbReference type="EMBL" id="PHHC01000080">
    <property type="protein sequence ID" value="PPE03883.1"/>
    <property type="molecule type" value="Genomic_DNA"/>
</dbReference>
<name>A0A2S5R9B6_9PROT</name>
<dbReference type="OrthoDB" id="8478967at2"/>
<dbReference type="Proteomes" id="UP000239425">
    <property type="component" value="Unassembled WGS sequence"/>
</dbReference>
<reference evidence="3 4" key="1">
    <citation type="submission" date="2017-11" db="EMBL/GenBank/DDBJ databases">
        <title>Comparative genomic analysis of Holospora spp., intranuclear symbionts of paramecia.</title>
        <authorList>
            <person name="Garushyants S.K."/>
            <person name="Beliavskaya A."/>
            <person name="Malko D.B."/>
            <person name="Logacheva M.D."/>
            <person name="Rautian M.S."/>
            <person name="Gelfand M.S."/>
        </authorList>
    </citation>
    <scope>NUCLEOTIDE SEQUENCE [LARGE SCALE GENOMIC DNA]</scope>
    <source>
        <strain evidence="4">02AZ16</strain>
    </source>
</reference>